<organism evidence="1 2">
    <name type="scientific">Rhynchophorus ferrugineus</name>
    <name type="common">Red palm weevil</name>
    <name type="synonym">Curculio ferrugineus</name>
    <dbReference type="NCBI Taxonomy" id="354439"/>
    <lineage>
        <taxon>Eukaryota</taxon>
        <taxon>Metazoa</taxon>
        <taxon>Ecdysozoa</taxon>
        <taxon>Arthropoda</taxon>
        <taxon>Hexapoda</taxon>
        <taxon>Insecta</taxon>
        <taxon>Pterygota</taxon>
        <taxon>Neoptera</taxon>
        <taxon>Endopterygota</taxon>
        <taxon>Coleoptera</taxon>
        <taxon>Polyphaga</taxon>
        <taxon>Cucujiformia</taxon>
        <taxon>Curculionidae</taxon>
        <taxon>Dryophthorinae</taxon>
        <taxon>Rhynchophorus</taxon>
    </lineage>
</organism>
<dbReference type="EMBL" id="JAACXV010000022">
    <property type="protein sequence ID" value="KAF7286753.1"/>
    <property type="molecule type" value="Genomic_DNA"/>
</dbReference>
<keyword evidence="2" id="KW-1185">Reference proteome</keyword>
<gene>
    <name evidence="1" type="ORF">GWI33_004376</name>
</gene>
<evidence type="ECO:0000313" key="1">
    <source>
        <dbReference type="EMBL" id="KAF7286753.1"/>
    </source>
</evidence>
<comment type="caution">
    <text evidence="1">The sequence shown here is derived from an EMBL/GenBank/DDBJ whole genome shotgun (WGS) entry which is preliminary data.</text>
</comment>
<dbReference type="Proteomes" id="UP000625711">
    <property type="component" value="Unassembled WGS sequence"/>
</dbReference>
<dbReference type="AlphaFoldDB" id="A0A834MJY4"/>
<evidence type="ECO:0000313" key="2">
    <source>
        <dbReference type="Proteomes" id="UP000625711"/>
    </source>
</evidence>
<reference evidence="1" key="1">
    <citation type="submission" date="2020-08" db="EMBL/GenBank/DDBJ databases">
        <title>Genome sequencing and assembly of the red palm weevil Rhynchophorus ferrugineus.</title>
        <authorList>
            <person name="Dias G.B."/>
            <person name="Bergman C.M."/>
            <person name="Manee M."/>
        </authorList>
    </citation>
    <scope>NUCLEOTIDE SEQUENCE</scope>
    <source>
        <strain evidence="1">AA-2017</strain>
        <tissue evidence="1">Whole larva</tissue>
    </source>
</reference>
<protein>
    <submittedName>
        <fullName evidence="1">Uncharacterized protein</fullName>
    </submittedName>
</protein>
<sequence>MSTARGELWDQSEIVARGQRKTPFDAFRSSSCRRTSENADASIFTFPPRGKINFNFAFREFNAECASENHVSITSSYFRRNLCGLRASAKM</sequence>
<name>A0A834MJY4_RHYFE</name>
<accession>A0A834MJY4</accession>
<proteinExistence type="predicted"/>